<dbReference type="SUPFAM" id="SSF54506">
    <property type="entry name" value="Diaminopimelate epimerase-like"/>
    <property type="match status" value="1"/>
</dbReference>
<protein>
    <recommendedName>
        <fullName evidence="2">Trans-2,3-dihydro-3-hydroxyanthranilate isomerase</fullName>
    </recommendedName>
</protein>
<dbReference type="GO" id="GO:0003824">
    <property type="term" value="F:catalytic activity"/>
    <property type="evidence" value="ECO:0007669"/>
    <property type="project" value="InterPro"/>
</dbReference>
<reference evidence="1" key="1">
    <citation type="submission" date="2019-08" db="EMBL/GenBank/DDBJ databases">
        <authorList>
            <person name="Kucharzyk K."/>
            <person name="Murdoch R.W."/>
            <person name="Higgins S."/>
            <person name="Loffler F."/>
        </authorList>
    </citation>
    <scope>NUCLEOTIDE SEQUENCE</scope>
</reference>
<evidence type="ECO:0008006" key="2">
    <source>
        <dbReference type="Google" id="ProtNLM"/>
    </source>
</evidence>
<comment type="caution">
    <text evidence="1">The sequence shown here is derived from an EMBL/GenBank/DDBJ whole genome shotgun (WGS) entry which is preliminary data.</text>
</comment>
<gene>
    <name evidence="1" type="ORF">SDC9_72788</name>
</gene>
<dbReference type="Gene3D" id="3.10.310.10">
    <property type="entry name" value="Diaminopimelate Epimerase, Chain A, domain 1"/>
    <property type="match status" value="1"/>
</dbReference>
<organism evidence="1">
    <name type="scientific">bioreactor metagenome</name>
    <dbReference type="NCBI Taxonomy" id="1076179"/>
    <lineage>
        <taxon>unclassified sequences</taxon>
        <taxon>metagenomes</taxon>
        <taxon>ecological metagenomes</taxon>
    </lineage>
</organism>
<accession>A0A644YDI7</accession>
<dbReference type="EMBL" id="VSSQ01004697">
    <property type="protein sequence ID" value="MPM26287.1"/>
    <property type="molecule type" value="Genomic_DNA"/>
</dbReference>
<dbReference type="AlphaFoldDB" id="A0A644YDI7"/>
<dbReference type="InterPro" id="IPR003719">
    <property type="entry name" value="Phenazine_PhzF-like"/>
</dbReference>
<proteinExistence type="predicted"/>
<name>A0A644YDI7_9ZZZZ</name>
<sequence>MGVDVGIAALYPQQQGAALIGRASREARAFNQSSNNNGDERTPDVEVRVFFNATTTSVEDPITGSFNASLAQWLIEEGHVRAPYLVSQGTAIDRDGRVNISQDAASRIWVGGACHICVDGTVTL</sequence>
<dbReference type="Pfam" id="PF02567">
    <property type="entry name" value="PhzC-PhzF"/>
    <property type="match status" value="1"/>
</dbReference>
<evidence type="ECO:0000313" key="1">
    <source>
        <dbReference type="EMBL" id="MPM26287.1"/>
    </source>
</evidence>